<reference evidence="2" key="1">
    <citation type="submission" date="2016-09" db="EMBL/GenBank/DDBJ databases">
        <title>Complete Genome Sequence of Brevibacterium linens SMQ-1335.</title>
        <authorList>
            <person name="de Melo A.G."/>
            <person name="Labrie S.J."/>
            <person name="Dumaresq J."/>
            <person name="Roberts R.J."/>
            <person name="Tremblay D.M."/>
            <person name="Moineau S."/>
        </authorList>
    </citation>
    <scope>NUCLEOTIDE SEQUENCE [LARGE SCALE GENOMIC DNA]</scope>
    <source>
        <strain evidence="2">SMQ-1335</strain>
    </source>
</reference>
<protein>
    <submittedName>
        <fullName evidence="1">Uncharacterized protein</fullName>
    </submittedName>
</protein>
<dbReference type="KEGG" id="blin:BLSMQ_3078"/>
<dbReference type="EMBL" id="CP017150">
    <property type="protein sequence ID" value="AOP54780.1"/>
    <property type="molecule type" value="Genomic_DNA"/>
</dbReference>
<proteinExistence type="predicted"/>
<sequence length="145" mass="16488">MWQDYVEATHPSVVAMDTWLSTLVVFERLHQEGETEDLFEAAAAGDLWDSGDETTPIKPIYSNPDVYELRRIALKKALRFYHTEPLVLTTSLVALHRHIKTGAESQQREIDHAVKRYEDGAAVSWQRSPGLNNNLQVVNVELSNE</sequence>
<accession>A0A1D7W728</accession>
<dbReference type="RefSeq" id="WP_069600756.1">
    <property type="nucleotide sequence ID" value="NZ_CP017150.1"/>
</dbReference>
<name>A0A1D7W728_BREAU</name>
<organism evidence="1 2">
    <name type="scientific">Brevibacterium aurantiacum</name>
    <dbReference type="NCBI Taxonomy" id="273384"/>
    <lineage>
        <taxon>Bacteria</taxon>
        <taxon>Bacillati</taxon>
        <taxon>Actinomycetota</taxon>
        <taxon>Actinomycetes</taxon>
        <taxon>Micrococcales</taxon>
        <taxon>Brevibacteriaceae</taxon>
        <taxon>Brevibacterium</taxon>
    </lineage>
</organism>
<dbReference type="AlphaFoldDB" id="A0A1D7W728"/>
<gene>
    <name evidence="1" type="ORF">BLSMQ_3078</name>
</gene>
<dbReference type="Proteomes" id="UP000094793">
    <property type="component" value="Chromosome"/>
</dbReference>
<evidence type="ECO:0000313" key="1">
    <source>
        <dbReference type="EMBL" id="AOP54780.1"/>
    </source>
</evidence>
<evidence type="ECO:0000313" key="2">
    <source>
        <dbReference type="Proteomes" id="UP000094793"/>
    </source>
</evidence>